<sequence>MSKWVQFYHKINKFDLVNMRFTDEVSVVEMVGMDSVMPIDGRLSLSSIRAEIQKKIESMKKIEGFDPCAFSILTGPTILCASESQRYNL</sequence>
<organism evidence="1 2">
    <name type="scientific">Segatella copri</name>
    <dbReference type="NCBI Taxonomy" id="165179"/>
    <lineage>
        <taxon>Bacteria</taxon>
        <taxon>Pseudomonadati</taxon>
        <taxon>Bacteroidota</taxon>
        <taxon>Bacteroidia</taxon>
        <taxon>Bacteroidales</taxon>
        <taxon>Prevotellaceae</taxon>
        <taxon>Segatella</taxon>
    </lineage>
</organism>
<accession>A0A3R6GKY3</accession>
<dbReference type="EMBL" id="QRIN01000009">
    <property type="protein sequence ID" value="RHG68128.1"/>
    <property type="molecule type" value="Genomic_DNA"/>
</dbReference>
<name>A0A3R6GKY3_9BACT</name>
<dbReference type="Proteomes" id="UP000286501">
    <property type="component" value="Unassembled WGS sequence"/>
</dbReference>
<dbReference type="AlphaFoldDB" id="A0A3R6GKY3"/>
<gene>
    <name evidence="1" type="ORF">DW250_03415</name>
</gene>
<evidence type="ECO:0000313" key="2">
    <source>
        <dbReference type="Proteomes" id="UP000286501"/>
    </source>
</evidence>
<evidence type="ECO:0000313" key="1">
    <source>
        <dbReference type="EMBL" id="RHG68128.1"/>
    </source>
</evidence>
<dbReference type="RefSeq" id="WP_118200341.1">
    <property type="nucleotide sequence ID" value="NZ_QRIE01000080.1"/>
</dbReference>
<proteinExistence type="predicted"/>
<reference evidence="1 2" key="1">
    <citation type="submission" date="2018-08" db="EMBL/GenBank/DDBJ databases">
        <title>A genome reference for cultivated species of the human gut microbiota.</title>
        <authorList>
            <person name="Zou Y."/>
            <person name="Xue W."/>
            <person name="Luo G."/>
        </authorList>
    </citation>
    <scope>NUCLEOTIDE SEQUENCE [LARGE SCALE GENOMIC DNA]</scope>
    <source>
        <strain evidence="1 2">AM22-1</strain>
    </source>
</reference>
<comment type="caution">
    <text evidence="1">The sequence shown here is derived from an EMBL/GenBank/DDBJ whole genome shotgun (WGS) entry which is preliminary data.</text>
</comment>
<protein>
    <submittedName>
        <fullName evidence="1">Uncharacterized protein</fullName>
    </submittedName>
</protein>